<keyword evidence="1" id="KW-0812">Transmembrane</keyword>
<keyword evidence="1" id="KW-0472">Membrane</keyword>
<organism evidence="2">
    <name type="scientific">marine sediment metagenome</name>
    <dbReference type="NCBI Taxonomy" id="412755"/>
    <lineage>
        <taxon>unclassified sequences</taxon>
        <taxon>metagenomes</taxon>
        <taxon>ecological metagenomes</taxon>
    </lineage>
</organism>
<gene>
    <name evidence="2" type="ORF">LCGC14_0924680</name>
</gene>
<evidence type="ECO:0000313" key="2">
    <source>
        <dbReference type="EMBL" id="KKN21503.1"/>
    </source>
</evidence>
<dbReference type="EMBL" id="LAZR01003142">
    <property type="protein sequence ID" value="KKN21503.1"/>
    <property type="molecule type" value="Genomic_DNA"/>
</dbReference>
<proteinExistence type="predicted"/>
<name>A0A0F9RWC9_9ZZZZ</name>
<keyword evidence="1" id="KW-1133">Transmembrane helix</keyword>
<feature type="transmembrane region" description="Helical" evidence="1">
    <location>
        <begin position="74"/>
        <end position="94"/>
    </location>
</feature>
<comment type="caution">
    <text evidence="2">The sequence shown here is derived from an EMBL/GenBank/DDBJ whole genome shotgun (WGS) entry which is preliminary data.</text>
</comment>
<accession>A0A0F9RWC9</accession>
<reference evidence="2" key="1">
    <citation type="journal article" date="2015" name="Nature">
        <title>Complex archaea that bridge the gap between prokaryotes and eukaryotes.</title>
        <authorList>
            <person name="Spang A."/>
            <person name="Saw J.H."/>
            <person name="Jorgensen S.L."/>
            <person name="Zaremba-Niedzwiedzka K."/>
            <person name="Martijn J."/>
            <person name="Lind A.E."/>
            <person name="van Eijk R."/>
            <person name="Schleper C."/>
            <person name="Guy L."/>
            <person name="Ettema T.J."/>
        </authorList>
    </citation>
    <scope>NUCLEOTIDE SEQUENCE</scope>
</reference>
<dbReference type="AlphaFoldDB" id="A0A0F9RWC9"/>
<evidence type="ECO:0000256" key="1">
    <source>
        <dbReference type="SAM" id="Phobius"/>
    </source>
</evidence>
<protein>
    <submittedName>
        <fullName evidence="2">Uncharacterized protein</fullName>
    </submittedName>
</protein>
<sequence length="112" mass="12330">MGKINESVKEFAFIAFTLLGVLFGMMIMTFIFGQLGPSSSGLTISDVGFNESIQVQNNSLNAIVTYTAQSDTQFSTVAIAITLVILIAVFLLFWRIFVSQKKKKGESSENFM</sequence>
<feature type="transmembrane region" description="Helical" evidence="1">
    <location>
        <begin position="12"/>
        <end position="32"/>
    </location>
</feature>